<feature type="region of interest" description="Disordered" evidence="1">
    <location>
        <begin position="21"/>
        <end position="74"/>
    </location>
</feature>
<accession>A0A9P5BCQ3</accession>
<keyword evidence="4" id="KW-1185">Reference proteome</keyword>
<dbReference type="Gene3D" id="3.90.430.10">
    <property type="entry name" value="Copper fist DNA-binding domain"/>
    <property type="match status" value="1"/>
</dbReference>
<dbReference type="GO" id="GO:0003700">
    <property type="term" value="F:DNA-binding transcription factor activity"/>
    <property type="evidence" value="ECO:0007669"/>
    <property type="project" value="InterPro"/>
</dbReference>
<feature type="compositionally biased region" description="Basic and acidic residues" evidence="1">
    <location>
        <begin position="44"/>
        <end position="56"/>
    </location>
</feature>
<dbReference type="GO" id="GO:0003677">
    <property type="term" value="F:DNA binding"/>
    <property type="evidence" value="ECO:0007669"/>
    <property type="project" value="InterPro"/>
</dbReference>
<dbReference type="GO" id="GO:0005634">
    <property type="term" value="C:nucleus"/>
    <property type="evidence" value="ECO:0007669"/>
    <property type="project" value="InterPro"/>
</dbReference>
<dbReference type="OrthoDB" id="5086233at2759"/>
<reference evidence="3" key="1">
    <citation type="submission" date="2020-01" db="EMBL/GenBank/DDBJ databases">
        <title>Identification and distribution of gene clusters putatively required for synthesis of sphingolipid metabolism inhibitors in phylogenetically diverse species of the filamentous fungus Fusarium.</title>
        <authorList>
            <person name="Kim H.-S."/>
            <person name="Busman M."/>
            <person name="Brown D.W."/>
            <person name="Divon H."/>
            <person name="Uhlig S."/>
            <person name="Proctor R.H."/>
        </authorList>
    </citation>
    <scope>NUCLEOTIDE SEQUENCE</scope>
    <source>
        <strain evidence="3">NRRL 31653</strain>
    </source>
</reference>
<dbReference type="EMBL" id="LUFC02000253">
    <property type="protein sequence ID" value="KAF4499481.1"/>
    <property type="molecule type" value="Genomic_DNA"/>
</dbReference>
<evidence type="ECO:0000256" key="1">
    <source>
        <dbReference type="SAM" id="MobiDB-lite"/>
    </source>
</evidence>
<feature type="domain" description="Copper-fist" evidence="2">
    <location>
        <begin position="6"/>
        <end position="44"/>
    </location>
</feature>
<dbReference type="PROSITE" id="PS50073">
    <property type="entry name" value="COPPER_FIST_2"/>
    <property type="match status" value="1"/>
</dbReference>
<protein>
    <recommendedName>
        <fullName evidence="2">Copper-fist domain-containing protein</fullName>
    </recommendedName>
</protein>
<proteinExistence type="predicted"/>
<name>A0A9P5BCQ3_9HYPO</name>
<dbReference type="Proteomes" id="UP000737391">
    <property type="component" value="Unassembled WGS sequence"/>
</dbReference>
<dbReference type="Pfam" id="PF00649">
    <property type="entry name" value="Copper-fist"/>
    <property type="match status" value="1"/>
</dbReference>
<comment type="caution">
    <text evidence="3">The sequence shown here is derived from an EMBL/GenBank/DDBJ whole genome shotgun (WGS) entry which is preliminary data.</text>
</comment>
<evidence type="ECO:0000313" key="4">
    <source>
        <dbReference type="Proteomes" id="UP000737391"/>
    </source>
</evidence>
<gene>
    <name evidence="3" type="ORF">FAGAP_4331</name>
</gene>
<sequence>MRTNEQGEKIACSKCRVGHRTSKCVDTPGHQDDVQVIRSAGRPEGSKTDPARSTKQREKKRRRRAEKAPEDKGAAALQQGLHAFLPQRAASASSARACQPVLANQFNAMEQNLLVSDQVTGFPQVGMMAQADEGNSMMRQAIPEDPMGAGYIVPSVASAPFSFVFPSNVDLGGIESGDRPNTWQIGLPIPAAISGVRTSSSQSSSWSSVFLGHPTSENSLNTGVPGPGSLANQGGSASSSQYSFHNTAFHVTDPCAGEGEYDPVEESGCPVETPGGLFSFSYDFM</sequence>
<organism evidence="3 4">
    <name type="scientific">Fusarium agapanthi</name>
    <dbReference type="NCBI Taxonomy" id="1803897"/>
    <lineage>
        <taxon>Eukaryota</taxon>
        <taxon>Fungi</taxon>
        <taxon>Dikarya</taxon>
        <taxon>Ascomycota</taxon>
        <taxon>Pezizomycotina</taxon>
        <taxon>Sordariomycetes</taxon>
        <taxon>Hypocreomycetidae</taxon>
        <taxon>Hypocreales</taxon>
        <taxon>Nectriaceae</taxon>
        <taxon>Fusarium</taxon>
        <taxon>Fusarium fujikuroi species complex</taxon>
    </lineage>
</organism>
<evidence type="ECO:0000313" key="3">
    <source>
        <dbReference type="EMBL" id="KAF4499481.1"/>
    </source>
</evidence>
<evidence type="ECO:0000259" key="2">
    <source>
        <dbReference type="PROSITE" id="PS50073"/>
    </source>
</evidence>
<dbReference type="GO" id="GO:0005507">
    <property type="term" value="F:copper ion binding"/>
    <property type="evidence" value="ECO:0007669"/>
    <property type="project" value="InterPro"/>
</dbReference>
<dbReference type="SMART" id="SM01090">
    <property type="entry name" value="Copper-fist"/>
    <property type="match status" value="1"/>
</dbReference>
<feature type="region of interest" description="Disordered" evidence="1">
    <location>
        <begin position="217"/>
        <end position="238"/>
    </location>
</feature>
<dbReference type="SUPFAM" id="SSF57879">
    <property type="entry name" value="Zinc domain conserved in yeast copper-regulated transcription factors"/>
    <property type="match status" value="1"/>
</dbReference>
<dbReference type="AlphaFoldDB" id="A0A9P5BCQ3"/>
<dbReference type="InterPro" id="IPR001083">
    <property type="entry name" value="Cu_fist_DNA-bd_dom"/>
</dbReference>
<dbReference type="InterPro" id="IPR036395">
    <property type="entry name" value="Cu_fist_DNA-bd_dom_sf"/>
</dbReference>